<organism evidence="2 3">
    <name type="scientific">Miscanthus lutarioriparius</name>
    <dbReference type="NCBI Taxonomy" id="422564"/>
    <lineage>
        <taxon>Eukaryota</taxon>
        <taxon>Viridiplantae</taxon>
        <taxon>Streptophyta</taxon>
        <taxon>Embryophyta</taxon>
        <taxon>Tracheophyta</taxon>
        <taxon>Spermatophyta</taxon>
        <taxon>Magnoliopsida</taxon>
        <taxon>Liliopsida</taxon>
        <taxon>Poales</taxon>
        <taxon>Poaceae</taxon>
        <taxon>PACMAD clade</taxon>
        <taxon>Panicoideae</taxon>
        <taxon>Andropogonodae</taxon>
        <taxon>Andropogoneae</taxon>
        <taxon>Saccharinae</taxon>
        <taxon>Miscanthus</taxon>
    </lineage>
</organism>
<dbReference type="PANTHER" id="PTHR33170:SF40">
    <property type="entry name" value="OS04G0557100 PROTEIN"/>
    <property type="match status" value="1"/>
</dbReference>
<dbReference type="OrthoDB" id="695829at2759"/>
<evidence type="ECO:0000256" key="1">
    <source>
        <dbReference type="SAM" id="MobiDB-lite"/>
    </source>
</evidence>
<dbReference type="AlphaFoldDB" id="A0A811P543"/>
<evidence type="ECO:0000313" key="3">
    <source>
        <dbReference type="Proteomes" id="UP000604825"/>
    </source>
</evidence>
<sequence length="451" mass="49415">MSRCPVLKQPKPVAQLVGQAADALVGYHIPHAPIQPTKKDSRMALISTSGKNLSDEEVAVFLRVLVSDTFAWDVKRHNGFEFKVLFPTKGDLTKMTRFNVEMKEGVTLKFQEFKEDQEYFSHALPVVWMRVINLPTILREYVILWAPGTLFGVTQNVDMVTTRASNFGWFAVAVLKPEAIPTKLDVIIGNRHFQLIFKVEPYVPYIGLRNIWNIQNDGNEDHGNGATKDTKMKEAQNTGDTNISNANVGNIVKNNITGKEDKVPETQMDFDWSNDDLLGEEHELNESARNFLGVKKGDPPSTDGSSAKDGLLGSAQQPTLPVCAAASDLKNTSLEQSSTMNEKDQVQISVGQVDGAAEGAFADGAQHLGALLDAMLGAGVTADGENEIDSEEDEIDLDTFTISRLCGNLTDEVMDDNSADLDGVLVDVPIKVAKSKKKKKLLNKNAAARKK</sequence>
<protein>
    <recommendedName>
        <fullName evidence="4">DUF4283 domain-containing protein</fullName>
    </recommendedName>
</protein>
<comment type="caution">
    <text evidence="2">The sequence shown here is derived from an EMBL/GenBank/DDBJ whole genome shotgun (WGS) entry which is preliminary data.</text>
</comment>
<proteinExistence type="predicted"/>
<gene>
    <name evidence="2" type="ORF">NCGR_LOCUS25105</name>
</gene>
<evidence type="ECO:0008006" key="4">
    <source>
        <dbReference type="Google" id="ProtNLM"/>
    </source>
</evidence>
<name>A0A811P543_9POAL</name>
<dbReference type="Proteomes" id="UP000604825">
    <property type="component" value="Unassembled WGS sequence"/>
</dbReference>
<feature type="region of interest" description="Disordered" evidence="1">
    <location>
        <begin position="292"/>
        <end position="314"/>
    </location>
</feature>
<accession>A0A811P543</accession>
<evidence type="ECO:0000313" key="2">
    <source>
        <dbReference type="EMBL" id="CAD6237645.1"/>
    </source>
</evidence>
<dbReference type="PANTHER" id="PTHR33170">
    <property type="entry name" value="DUF4283 DOMAIN-CONTAINING PROTEIN-RELATED"/>
    <property type="match status" value="1"/>
</dbReference>
<reference evidence="2" key="1">
    <citation type="submission" date="2020-10" db="EMBL/GenBank/DDBJ databases">
        <authorList>
            <person name="Han B."/>
            <person name="Lu T."/>
            <person name="Zhao Q."/>
            <person name="Huang X."/>
            <person name="Zhao Y."/>
        </authorList>
    </citation>
    <scope>NUCLEOTIDE SEQUENCE</scope>
</reference>
<dbReference type="EMBL" id="CAJGYO010000006">
    <property type="protein sequence ID" value="CAD6237645.1"/>
    <property type="molecule type" value="Genomic_DNA"/>
</dbReference>
<keyword evidence="3" id="KW-1185">Reference proteome</keyword>